<name>A0ACC3SG59_9PEZI</name>
<reference evidence="1" key="1">
    <citation type="submission" date="2024-02" db="EMBL/GenBank/DDBJ databases">
        <title>Metagenome Assembled Genome of Zalaria obscura JY119.</title>
        <authorList>
            <person name="Vighnesh L."/>
            <person name="Jagadeeshwari U."/>
            <person name="Venkata Ramana C."/>
            <person name="Sasikala C."/>
        </authorList>
    </citation>
    <scope>NUCLEOTIDE SEQUENCE</scope>
    <source>
        <strain evidence="1">JY119</strain>
    </source>
</reference>
<keyword evidence="2" id="KW-1185">Reference proteome</keyword>
<proteinExistence type="predicted"/>
<dbReference type="Proteomes" id="UP001320706">
    <property type="component" value="Unassembled WGS sequence"/>
</dbReference>
<organism evidence="1 2">
    <name type="scientific">Zalaria obscura</name>
    <dbReference type="NCBI Taxonomy" id="2024903"/>
    <lineage>
        <taxon>Eukaryota</taxon>
        <taxon>Fungi</taxon>
        <taxon>Dikarya</taxon>
        <taxon>Ascomycota</taxon>
        <taxon>Pezizomycotina</taxon>
        <taxon>Dothideomycetes</taxon>
        <taxon>Dothideomycetidae</taxon>
        <taxon>Dothideales</taxon>
        <taxon>Zalariaceae</taxon>
        <taxon>Zalaria</taxon>
    </lineage>
</organism>
<gene>
    <name evidence="1" type="ORF">M8818_002948</name>
</gene>
<comment type="caution">
    <text evidence="1">The sequence shown here is derived from an EMBL/GenBank/DDBJ whole genome shotgun (WGS) entry which is preliminary data.</text>
</comment>
<accession>A0ACC3SG59</accession>
<sequence length="480" mass="52676">MRNIHVYLQSTELLFYLKSWHVHGISHPPPCRHRWPIVIPAIALPRRPLLRGCDGPVHPARNVTSVQVQHSAGLHSPLVVRVAFPATGNQLILEARITYIQTFHPSLQPPFSKLHPSPQCYTSTAPALPTRQTHPPSPPHPRSNLSQIGHAHGRAAASLVHGTIAFYAALFAQTAKLTWAQVRSTALEFETVMRKKWPAYLEEMTGLAEGAGVEVADVIAINVRTEINFGLFSDGCTALSWRTGEGEGEQSLLAQNWDWMEEQRANLLYLTITQASKPSISMITEAGLIGKIGLNSAGVGVCLNAIRAKGMDPTRLPCHLGLRMVLESASRDEAVASLEKYGIASACHMLIADGTGGVGVEWSYVDVQKLGMNGNGQVFHSNHYLLPHAGVKDTNWLSQDSGFRVERIEEICKGMRKVDVESVAGLFKDEKNYPAAICRKQEGDCQSATLFNIVMDLRNKRAKVAVGRPVEPVETFELGF</sequence>
<protein>
    <submittedName>
        <fullName evidence="1">Uncharacterized protein</fullName>
    </submittedName>
</protein>
<evidence type="ECO:0000313" key="1">
    <source>
        <dbReference type="EMBL" id="KAK8212783.1"/>
    </source>
</evidence>
<evidence type="ECO:0000313" key="2">
    <source>
        <dbReference type="Proteomes" id="UP001320706"/>
    </source>
</evidence>
<dbReference type="EMBL" id="JAMKPW020000012">
    <property type="protein sequence ID" value="KAK8212783.1"/>
    <property type="molecule type" value="Genomic_DNA"/>
</dbReference>